<dbReference type="InterPro" id="IPR051674">
    <property type="entry name" value="Malate_Decarboxylase"/>
</dbReference>
<sequence length="53" mass="5772">MKLAAAEAISSIVKDEELTEEYIIPDPFNKNVVEVVSKKVGEIAIKTGIAKIK</sequence>
<evidence type="ECO:0000256" key="1">
    <source>
        <dbReference type="ARBA" id="ARBA00023002"/>
    </source>
</evidence>
<evidence type="ECO:0000313" key="2">
    <source>
        <dbReference type="EMBL" id="MPM74054.1"/>
    </source>
</evidence>
<dbReference type="SUPFAM" id="SSF51735">
    <property type="entry name" value="NAD(P)-binding Rossmann-fold domains"/>
    <property type="match status" value="1"/>
</dbReference>
<dbReference type="EC" id="1.1.1.38" evidence="2"/>
<organism evidence="2">
    <name type="scientific">bioreactor metagenome</name>
    <dbReference type="NCBI Taxonomy" id="1076179"/>
    <lineage>
        <taxon>unclassified sequences</taxon>
        <taxon>metagenomes</taxon>
        <taxon>ecological metagenomes</taxon>
    </lineage>
</organism>
<comment type="caution">
    <text evidence="2">The sequence shown here is derived from an EMBL/GenBank/DDBJ whole genome shotgun (WGS) entry which is preliminary data.</text>
</comment>
<reference evidence="2" key="1">
    <citation type="submission" date="2019-08" db="EMBL/GenBank/DDBJ databases">
        <authorList>
            <person name="Kucharzyk K."/>
            <person name="Murdoch R.W."/>
            <person name="Higgins S."/>
            <person name="Loffler F."/>
        </authorList>
    </citation>
    <scope>NUCLEOTIDE SEQUENCE</scope>
</reference>
<gene>
    <name evidence="2" type="ORF">SDC9_121039</name>
</gene>
<name>A0A645CAV6_9ZZZZ</name>
<accession>A0A645CAV6</accession>
<dbReference type="AlphaFoldDB" id="A0A645CAV6"/>
<keyword evidence="1 2" id="KW-0560">Oxidoreductase</keyword>
<dbReference type="PANTHER" id="PTHR43237:SF4">
    <property type="entry name" value="NADP-DEPENDENT MALIC ENZYME"/>
    <property type="match status" value="1"/>
</dbReference>
<dbReference type="PANTHER" id="PTHR43237">
    <property type="entry name" value="NADP-DEPENDENT MALIC ENZYME"/>
    <property type="match status" value="1"/>
</dbReference>
<dbReference type="GO" id="GO:0016491">
    <property type="term" value="F:oxidoreductase activity"/>
    <property type="evidence" value="ECO:0007669"/>
    <property type="project" value="UniProtKB-KW"/>
</dbReference>
<proteinExistence type="predicted"/>
<protein>
    <submittedName>
        <fullName evidence="2">NAD-dependent malic enzyme</fullName>
        <ecNumber evidence="2">1.1.1.38</ecNumber>
    </submittedName>
</protein>
<dbReference type="EMBL" id="VSSQ01025722">
    <property type="protein sequence ID" value="MPM74054.1"/>
    <property type="molecule type" value="Genomic_DNA"/>
</dbReference>
<dbReference type="InterPro" id="IPR036291">
    <property type="entry name" value="NAD(P)-bd_dom_sf"/>
</dbReference>
<dbReference type="Gene3D" id="3.40.50.720">
    <property type="entry name" value="NAD(P)-binding Rossmann-like Domain"/>
    <property type="match status" value="1"/>
</dbReference>